<organism evidence="1">
    <name type="scientific">Anguilla anguilla</name>
    <name type="common">European freshwater eel</name>
    <name type="synonym">Muraena anguilla</name>
    <dbReference type="NCBI Taxonomy" id="7936"/>
    <lineage>
        <taxon>Eukaryota</taxon>
        <taxon>Metazoa</taxon>
        <taxon>Chordata</taxon>
        <taxon>Craniata</taxon>
        <taxon>Vertebrata</taxon>
        <taxon>Euteleostomi</taxon>
        <taxon>Actinopterygii</taxon>
        <taxon>Neopterygii</taxon>
        <taxon>Teleostei</taxon>
        <taxon>Anguilliformes</taxon>
        <taxon>Anguillidae</taxon>
        <taxon>Anguilla</taxon>
    </lineage>
</organism>
<accession>A0A0E9V7T6</accession>
<name>A0A0E9V7T6_ANGAN</name>
<reference evidence="1" key="1">
    <citation type="submission" date="2014-11" db="EMBL/GenBank/DDBJ databases">
        <authorList>
            <person name="Amaro Gonzalez C."/>
        </authorList>
    </citation>
    <scope>NUCLEOTIDE SEQUENCE</scope>
</reference>
<dbReference type="AlphaFoldDB" id="A0A0E9V7T6"/>
<evidence type="ECO:0000313" key="1">
    <source>
        <dbReference type="EMBL" id="JAH73520.1"/>
    </source>
</evidence>
<dbReference type="EMBL" id="GBXM01035057">
    <property type="protein sequence ID" value="JAH73520.1"/>
    <property type="molecule type" value="Transcribed_RNA"/>
</dbReference>
<sequence>MFLTVREVLLVKSVLWVFLVILGVDFPRGDQNITLFSVPVLG</sequence>
<proteinExistence type="predicted"/>
<protein>
    <submittedName>
        <fullName evidence="1">Uncharacterized protein</fullName>
    </submittedName>
</protein>
<reference evidence="1" key="2">
    <citation type="journal article" date="2015" name="Fish Shellfish Immunol.">
        <title>Early steps in the European eel (Anguilla anguilla)-Vibrio vulnificus interaction in the gills: Role of the RtxA13 toxin.</title>
        <authorList>
            <person name="Callol A."/>
            <person name="Pajuelo D."/>
            <person name="Ebbesson L."/>
            <person name="Teles M."/>
            <person name="MacKenzie S."/>
            <person name="Amaro C."/>
        </authorList>
    </citation>
    <scope>NUCLEOTIDE SEQUENCE</scope>
</reference>